<sequence length="385" mass="39313">MNTLLKLSFLNSPTRLVLTLVAALIIYSHEANATTSFAQINLVTDDQSANSAQITDTSLKNPWGLSFGTAGPFWVSDNATGVSTLFNVSPTTQKPTKLGLTVAIPGAGNVTGQVFNNSTGFNGDAFLFVSEDGTVSGWRGALGTTAETLVTSSASNLYKGAAIASFGGNSYLYAANFNTGAVDVLKGSPGAQNLAGTFTDPNLPSGFSPFNIQALGDKLYVAYALKDSASPDEVAGAGLGMVSVFDLQGNLEKRLVTGGALNAPWGLAIAPSSFGEFAGDLLVGNFGDGTINAYNLINGSLVGQLKDSNGQVLKIDGLWALSAGNGGSAGSSQAIYFTAGPGDEAHGLFGAITVVPLPAAFWLFGSALLGFRVFGKPKKVGLLGA</sequence>
<dbReference type="InterPro" id="IPR017549">
    <property type="entry name" value="APMV_L690"/>
</dbReference>
<feature type="signal peptide" evidence="2">
    <location>
        <begin position="1"/>
        <end position="33"/>
    </location>
</feature>
<dbReference type="SUPFAM" id="SSF75011">
    <property type="entry name" value="3-carboxy-cis,cis-mucoante lactonizing enzyme"/>
    <property type="match status" value="1"/>
</dbReference>
<organism evidence="3 4">
    <name type="scientific">Methylomonas albis</name>
    <dbReference type="NCBI Taxonomy" id="1854563"/>
    <lineage>
        <taxon>Bacteria</taxon>
        <taxon>Pseudomonadati</taxon>
        <taxon>Pseudomonadota</taxon>
        <taxon>Gammaproteobacteria</taxon>
        <taxon>Methylococcales</taxon>
        <taxon>Methylococcaceae</taxon>
        <taxon>Methylomonas</taxon>
    </lineage>
</organism>
<dbReference type="Proteomes" id="UP000652176">
    <property type="component" value="Unassembled WGS sequence"/>
</dbReference>
<keyword evidence="1" id="KW-0812">Transmembrane</keyword>
<dbReference type="EMBL" id="JACXSS010000001">
    <property type="protein sequence ID" value="MBD9358156.1"/>
    <property type="molecule type" value="Genomic_DNA"/>
</dbReference>
<evidence type="ECO:0000313" key="4">
    <source>
        <dbReference type="Proteomes" id="UP000652176"/>
    </source>
</evidence>
<keyword evidence="4" id="KW-1185">Reference proteome</keyword>
<keyword evidence="1" id="KW-0472">Membrane</keyword>
<evidence type="ECO:0000256" key="2">
    <source>
        <dbReference type="SAM" id="SignalP"/>
    </source>
</evidence>
<feature type="chain" id="PRO_5045047078" evidence="2">
    <location>
        <begin position="34"/>
        <end position="385"/>
    </location>
</feature>
<evidence type="ECO:0000256" key="1">
    <source>
        <dbReference type="SAM" id="Phobius"/>
    </source>
</evidence>
<gene>
    <name evidence="3" type="ORF">IE877_20145</name>
</gene>
<feature type="transmembrane region" description="Helical" evidence="1">
    <location>
        <begin position="348"/>
        <end position="371"/>
    </location>
</feature>
<dbReference type="NCBIfam" id="TIGR03118">
    <property type="entry name" value="PEPCTERM_chp_1"/>
    <property type="match status" value="1"/>
</dbReference>
<proteinExistence type="predicted"/>
<evidence type="ECO:0000313" key="3">
    <source>
        <dbReference type="EMBL" id="MBD9358156.1"/>
    </source>
</evidence>
<reference evidence="3 4" key="1">
    <citation type="submission" date="2020-09" db="EMBL/GenBank/DDBJ databases">
        <title>Methylomonas albis sp. nov. and Methylomonas fluvii sp. nov.: Two cold-adapted methanotrophs from the River Elbe and an amended description of Methylovulum psychrotolerans strain Eb1.</title>
        <authorList>
            <person name="Bussmann I.K."/>
            <person name="Klings K.-W."/>
            <person name="Warnstedt J."/>
            <person name="Hoppert M."/>
            <person name="Saborowski A."/>
            <person name="Horn F."/>
            <person name="Liebner S."/>
        </authorList>
    </citation>
    <scope>NUCLEOTIDE SEQUENCE [LARGE SCALE GENOMIC DNA]</scope>
    <source>
        <strain evidence="3 4">EbA</strain>
    </source>
</reference>
<accession>A0ABR9D4W1</accession>
<comment type="caution">
    <text evidence="3">The sequence shown here is derived from an EMBL/GenBank/DDBJ whole genome shotgun (WGS) entry which is preliminary data.</text>
</comment>
<dbReference type="RefSeq" id="WP_192376388.1">
    <property type="nucleotide sequence ID" value="NZ_CAJHIV010000001.1"/>
</dbReference>
<keyword evidence="1" id="KW-1133">Transmembrane helix</keyword>
<protein>
    <submittedName>
        <fullName evidence="3">TIGR03118 family protein</fullName>
    </submittedName>
</protein>
<name>A0ABR9D4W1_9GAMM</name>
<keyword evidence="2" id="KW-0732">Signal</keyword>